<keyword evidence="1" id="KW-0687">Ribonucleoprotein</keyword>
<keyword evidence="2" id="KW-1185">Reference proteome</keyword>
<proteinExistence type="predicted"/>
<dbReference type="SUPFAM" id="SSF69754">
    <property type="entry name" value="Ribosome binding protein Y (YfiA homologue)"/>
    <property type="match status" value="1"/>
</dbReference>
<dbReference type="EMBL" id="FOQG01000028">
    <property type="protein sequence ID" value="SFJ37797.1"/>
    <property type="molecule type" value="Genomic_DNA"/>
</dbReference>
<dbReference type="Gene3D" id="3.30.160.100">
    <property type="entry name" value="Ribosome hibernation promotion factor-like"/>
    <property type="match status" value="1"/>
</dbReference>
<accession>A0A1I3QXA5</accession>
<organism evidence="1 2">
    <name type="scientific">Nocardioides psychrotolerans</name>
    <dbReference type="NCBI Taxonomy" id="1005945"/>
    <lineage>
        <taxon>Bacteria</taxon>
        <taxon>Bacillati</taxon>
        <taxon>Actinomycetota</taxon>
        <taxon>Actinomycetes</taxon>
        <taxon>Propionibacteriales</taxon>
        <taxon>Nocardioidaceae</taxon>
        <taxon>Nocardioides</taxon>
    </lineage>
</organism>
<dbReference type="Pfam" id="PF02482">
    <property type="entry name" value="Ribosomal_S30AE"/>
    <property type="match status" value="1"/>
</dbReference>
<evidence type="ECO:0000313" key="2">
    <source>
        <dbReference type="Proteomes" id="UP000198649"/>
    </source>
</evidence>
<reference evidence="1 2" key="1">
    <citation type="submission" date="2016-10" db="EMBL/GenBank/DDBJ databases">
        <authorList>
            <person name="de Groot N.N."/>
        </authorList>
    </citation>
    <scope>NUCLEOTIDE SEQUENCE [LARGE SCALE GENOMIC DNA]</scope>
    <source>
        <strain evidence="1 2">CGMCC 1.11156</strain>
    </source>
</reference>
<dbReference type="AlphaFoldDB" id="A0A1I3QXA5"/>
<gene>
    <name evidence="1" type="ORF">SAMN05216561_1283</name>
</gene>
<dbReference type="RefSeq" id="WP_170259303.1">
    <property type="nucleotide sequence ID" value="NZ_BKAF01000040.1"/>
</dbReference>
<dbReference type="STRING" id="1005945.SAMN05216561_1283"/>
<dbReference type="GO" id="GO:0005840">
    <property type="term" value="C:ribosome"/>
    <property type="evidence" value="ECO:0007669"/>
    <property type="project" value="UniProtKB-KW"/>
</dbReference>
<dbReference type="InterPro" id="IPR036567">
    <property type="entry name" value="RHF-like"/>
</dbReference>
<keyword evidence="1" id="KW-0689">Ribosomal protein</keyword>
<sequence length="113" mass="12629">MEIQINTDRHVAVDDQLRDRIQTEVDSMLEHFEHSVTRVEVHFRDESAGRTVGDHIRCLLEARPSGQEPLTVEAGAGTATEALVGAVDKLDARLQHTFDRLADMGLRATIRGR</sequence>
<dbReference type="InterPro" id="IPR003489">
    <property type="entry name" value="RHF/RaiA"/>
</dbReference>
<name>A0A1I3QXA5_9ACTN</name>
<evidence type="ECO:0000313" key="1">
    <source>
        <dbReference type="EMBL" id="SFJ37797.1"/>
    </source>
</evidence>
<protein>
    <submittedName>
        <fullName evidence="1">Sigma 54 modulation protein / S30EA ribosomal protein</fullName>
    </submittedName>
</protein>
<dbReference type="Proteomes" id="UP000198649">
    <property type="component" value="Unassembled WGS sequence"/>
</dbReference>